<dbReference type="EMBL" id="CP170721">
    <property type="protein sequence ID" value="XIA17856.1"/>
    <property type="molecule type" value="Genomic_DNA"/>
</dbReference>
<dbReference type="PRINTS" id="PR00081">
    <property type="entry name" value="GDHRDH"/>
</dbReference>
<protein>
    <submittedName>
        <fullName evidence="3">Pteridine reductase</fullName>
        <ecNumber evidence="3">1.5.1.33</ecNumber>
    </submittedName>
</protein>
<dbReference type="EC" id="1.5.1.33" evidence="3"/>
<reference evidence="3" key="1">
    <citation type="submission" date="2024-10" db="EMBL/GenBank/DDBJ databases">
        <authorList>
            <person name="Lesea H.P."/>
            <person name="Kuehl J.V."/>
            <person name="Chandonia J.-M."/>
        </authorList>
    </citation>
    <scope>NUCLEOTIDE SEQUENCE</scope>
    <source>
        <strain evidence="3">FW102-FHT14D07</strain>
    </source>
</reference>
<comment type="similarity">
    <text evidence="1">Belongs to the short-chain dehydrogenases/reductases (SDR) family.</text>
</comment>
<organism evidence="3">
    <name type="scientific">Rhodanobacter sp. FW102-FHT14D07</name>
    <dbReference type="NCBI Taxonomy" id="3351462"/>
    <lineage>
        <taxon>Bacteria</taxon>
        <taxon>Pseudomonadati</taxon>
        <taxon>Pseudomonadota</taxon>
        <taxon>Gammaproteobacteria</taxon>
        <taxon>Lysobacterales</taxon>
        <taxon>Rhodanobacteraceae</taxon>
        <taxon>Rhodanobacter</taxon>
    </lineage>
</organism>
<name>A0AB74UNS0_9GAMM</name>
<evidence type="ECO:0000256" key="2">
    <source>
        <dbReference type="ARBA" id="ARBA00023002"/>
    </source>
</evidence>
<dbReference type="Gene3D" id="3.40.50.720">
    <property type="entry name" value="NAD(P)-binding Rossmann-like Domain"/>
    <property type="match status" value="1"/>
</dbReference>
<dbReference type="PANTHER" id="PTHR43639">
    <property type="entry name" value="OXIDOREDUCTASE, SHORT-CHAIN DEHYDROGENASE/REDUCTASE FAMILY (AFU_ORTHOLOGUE AFUA_5G02870)"/>
    <property type="match status" value="1"/>
</dbReference>
<evidence type="ECO:0000313" key="3">
    <source>
        <dbReference type="EMBL" id="XIA17856.1"/>
    </source>
</evidence>
<keyword evidence="2 3" id="KW-0560">Oxidoreductase</keyword>
<dbReference type="PRINTS" id="PR00080">
    <property type="entry name" value="SDRFAMILY"/>
</dbReference>
<dbReference type="AlphaFoldDB" id="A0AB74UNS0"/>
<dbReference type="RefSeq" id="WP_395121027.1">
    <property type="nucleotide sequence ID" value="NZ_CP170721.1"/>
</dbReference>
<dbReference type="FunFam" id="3.40.50.720:FF:000084">
    <property type="entry name" value="Short-chain dehydrogenase reductase"/>
    <property type="match status" value="1"/>
</dbReference>
<dbReference type="InterPro" id="IPR036291">
    <property type="entry name" value="NAD(P)-bd_dom_sf"/>
</dbReference>
<evidence type="ECO:0000256" key="1">
    <source>
        <dbReference type="ARBA" id="ARBA00006484"/>
    </source>
</evidence>
<dbReference type="PANTHER" id="PTHR43639:SF1">
    <property type="entry name" value="SHORT-CHAIN DEHYDROGENASE_REDUCTASE FAMILY PROTEIN"/>
    <property type="match status" value="1"/>
</dbReference>
<sequence length="248" mass="26279">MTPRPDRPVALITGAARRVGAVIARTLHTAGYDLALHYRHSADEAHALADELRTSRADSVLLVQADLADLAALPASVESVVAHYGRFDALVNNASAFFPTPMGSVTPAQWNTLFASNAQAPFFLSQAALPALRDAHGSIVNLVDIYAERPLADHPLYCMAKAALAAMTRSLALDLAPAVRVNGVAPGAVMWPSDGKPYADQQAMLARTPLQRAGTPDDVAGTVLWLLRDAPFVTGQIIRVDGGRTLSV</sequence>
<dbReference type="InterPro" id="IPR020904">
    <property type="entry name" value="Sc_DH/Rdtase_CS"/>
</dbReference>
<dbReference type="NCBIfam" id="NF006598">
    <property type="entry name" value="PRK09135.1"/>
    <property type="match status" value="1"/>
</dbReference>
<proteinExistence type="inferred from homology"/>
<dbReference type="SUPFAM" id="SSF51735">
    <property type="entry name" value="NAD(P)-binding Rossmann-fold domains"/>
    <property type="match status" value="1"/>
</dbReference>
<gene>
    <name evidence="3" type="ORF">ACFYG5_14995</name>
</gene>
<dbReference type="PROSITE" id="PS00061">
    <property type="entry name" value="ADH_SHORT"/>
    <property type="match status" value="1"/>
</dbReference>
<dbReference type="Pfam" id="PF13561">
    <property type="entry name" value="adh_short_C2"/>
    <property type="match status" value="1"/>
</dbReference>
<dbReference type="InterPro" id="IPR002347">
    <property type="entry name" value="SDR_fam"/>
</dbReference>
<dbReference type="GO" id="GO:0047040">
    <property type="term" value="F:pteridine reductase activity"/>
    <property type="evidence" value="ECO:0007669"/>
    <property type="project" value="UniProtKB-EC"/>
</dbReference>
<accession>A0AB74UNS0</accession>